<evidence type="ECO:0000313" key="3">
    <source>
        <dbReference type="EMBL" id="MBK6299575.1"/>
    </source>
</evidence>
<name>A0A934X334_9MICO</name>
<evidence type="ECO:0000256" key="1">
    <source>
        <dbReference type="ARBA" id="ARBA00023002"/>
    </source>
</evidence>
<dbReference type="PANTHER" id="PTHR43244">
    <property type="match status" value="1"/>
</dbReference>
<keyword evidence="1" id="KW-0560">Oxidoreductase</keyword>
<protein>
    <submittedName>
        <fullName evidence="3">LLM class flavin-dependent oxidoreductase</fullName>
    </submittedName>
</protein>
<feature type="domain" description="Luciferase-like" evidence="2">
    <location>
        <begin position="8"/>
        <end position="210"/>
    </location>
</feature>
<gene>
    <name evidence="3" type="ORF">IPF40_00500</name>
</gene>
<accession>A0A934X334</accession>
<dbReference type="EMBL" id="JADIXZ010000001">
    <property type="protein sequence ID" value="MBK6299575.1"/>
    <property type="molecule type" value="Genomic_DNA"/>
</dbReference>
<evidence type="ECO:0000313" key="4">
    <source>
        <dbReference type="Proteomes" id="UP000718281"/>
    </source>
</evidence>
<reference evidence="3 4" key="1">
    <citation type="submission" date="2020-10" db="EMBL/GenBank/DDBJ databases">
        <title>Connecting structure to function with the recovery of over 1000 high-quality activated sludge metagenome-assembled genomes encoding full-length rRNA genes using long-read sequencing.</title>
        <authorList>
            <person name="Singleton C.M."/>
            <person name="Petriglieri F."/>
            <person name="Kristensen J.M."/>
            <person name="Kirkegaard R.H."/>
            <person name="Michaelsen T.Y."/>
            <person name="Andersen M.H."/>
            <person name="Karst S.M."/>
            <person name="Dueholm M.S."/>
            <person name="Nielsen P.H."/>
            <person name="Albertsen M."/>
        </authorList>
    </citation>
    <scope>NUCLEOTIDE SEQUENCE [LARGE SCALE GENOMIC DNA]</scope>
    <source>
        <strain evidence="3">AalE_18-Q3-R2-46_BAT3C.188</strain>
    </source>
</reference>
<evidence type="ECO:0000259" key="2">
    <source>
        <dbReference type="Pfam" id="PF00296"/>
    </source>
</evidence>
<dbReference type="GO" id="GO:0016705">
    <property type="term" value="F:oxidoreductase activity, acting on paired donors, with incorporation or reduction of molecular oxygen"/>
    <property type="evidence" value="ECO:0007669"/>
    <property type="project" value="InterPro"/>
</dbReference>
<dbReference type="SUPFAM" id="SSF51679">
    <property type="entry name" value="Bacterial luciferase-like"/>
    <property type="match status" value="1"/>
</dbReference>
<dbReference type="AlphaFoldDB" id="A0A934X334"/>
<dbReference type="Proteomes" id="UP000718281">
    <property type="component" value="Unassembled WGS sequence"/>
</dbReference>
<dbReference type="Gene3D" id="3.20.20.30">
    <property type="entry name" value="Luciferase-like domain"/>
    <property type="match status" value="1"/>
</dbReference>
<proteinExistence type="predicted"/>
<dbReference type="Pfam" id="PF00296">
    <property type="entry name" value="Bac_luciferase"/>
    <property type="match status" value="1"/>
</dbReference>
<dbReference type="InterPro" id="IPR050564">
    <property type="entry name" value="F420-G6PD/mer"/>
</dbReference>
<sequence>MRHGLTILPEHPWREAAPMWRAAEDLGFDHAWTYDHLVWSGLPDQTWFAAVPTLAAAATVTERIGLGTFVSSPNYRHPYTYARDILTLHDLTEGRFICGVGTGGTLDSGILGETLTVRERVDRFAEYLAVLDRLLRADHVDHSGPWFTTVDARTLPGPVRSSVPLVVAANGPRALRLAAAYGEGWVTTGTGGDDLDAWFQGVAALTARLDDALAATGRAEGFARYLSLDASPRFALESADLYAEMVGRAGELGFTDVITHWPRPDGPYAGNVRVLEAVAATLG</sequence>
<dbReference type="InterPro" id="IPR011251">
    <property type="entry name" value="Luciferase-like_dom"/>
</dbReference>
<organism evidence="3 4">
    <name type="scientific">Candidatus Phosphoribacter hodrii</name>
    <dbReference type="NCBI Taxonomy" id="2953743"/>
    <lineage>
        <taxon>Bacteria</taxon>
        <taxon>Bacillati</taxon>
        <taxon>Actinomycetota</taxon>
        <taxon>Actinomycetes</taxon>
        <taxon>Micrococcales</taxon>
        <taxon>Dermatophilaceae</taxon>
        <taxon>Candidatus Phosphoribacter</taxon>
    </lineage>
</organism>
<dbReference type="PANTHER" id="PTHR43244:SF1">
    <property type="entry name" value="5,10-METHYLENETETRAHYDROMETHANOPTERIN REDUCTASE"/>
    <property type="match status" value="1"/>
</dbReference>
<comment type="caution">
    <text evidence="3">The sequence shown here is derived from an EMBL/GenBank/DDBJ whole genome shotgun (WGS) entry which is preliminary data.</text>
</comment>
<dbReference type="InterPro" id="IPR036661">
    <property type="entry name" value="Luciferase-like_sf"/>
</dbReference>